<dbReference type="OrthoDB" id="2118965at2759"/>
<comment type="caution">
    <text evidence="2">The sequence shown here is derived from an EMBL/GenBank/DDBJ whole genome shotgun (WGS) entry which is preliminary data.</text>
</comment>
<accession>A0A5J5ENN0</accession>
<dbReference type="Proteomes" id="UP000326924">
    <property type="component" value="Unassembled WGS sequence"/>
</dbReference>
<evidence type="ECO:0000313" key="2">
    <source>
        <dbReference type="EMBL" id="KAA8897510.1"/>
    </source>
</evidence>
<protein>
    <recommendedName>
        <fullName evidence="4">Allergen</fullName>
    </recommendedName>
</protein>
<dbReference type="AlphaFoldDB" id="A0A5J5ENN0"/>
<organism evidence="2 3">
    <name type="scientific">Sphaerosporella brunnea</name>
    <dbReference type="NCBI Taxonomy" id="1250544"/>
    <lineage>
        <taxon>Eukaryota</taxon>
        <taxon>Fungi</taxon>
        <taxon>Dikarya</taxon>
        <taxon>Ascomycota</taxon>
        <taxon>Pezizomycotina</taxon>
        <taxon>Pezizomycetes</taxon>
        <taxon>Pezizales</taxon>
        <taxon>Pyronemataceae</taxon>
        <taxon>Sphaerosporella</taxon>
    </lineage>
</organism>
<evidence type="ECO:0008006" key="4">
    <source>
        <dbReference type="Google" id="ProtNLM"/>
    </source>
</evidence>
<keyword evidence="3" id="KW-1185">Reference proteome</keyword>
<evidence type="ECO:0000313" key="3">
    <source>
        <dbReference type="Proteomes" id="UP000326924"/>
    </source>
</evidence>
<dbReference type="EMBL" id="VXIS01000197">
    <property type="protein sequence ID" value="KAA8897510.1"/>
    <property type="molecule type" value="Genomic_DNA"/>
</dbReference>
<proteinExistence type="predicted"/>
<reference evidence="2 3" key="1">
    <citation type="submission" date="2019-09" db="EMBL/GenBank/DDBJ databases">
        <title>Draft genome of the ectomycorrhizal ascomycete Sphaerosporella brunnea.</title>
        <authorList>
            <consortium name="DOE Joint Genome Institute"/>
            <person name="Benucci G.M."/>
            <person name="Marozzi G."/>
            <person name="Antonielli L."/>
            <person name="Sanchez S."/>
            <person name="Marco P."/>
            <person name="Wang X."/>
            <person name="Falini L.B."/>
            <person name="Barry K."/>
            <person name="Haridas S."/>
            <person name="Lipzen A."/>
            <person name="Labutti K."/>
            <person name="Grigoriev I.V."/>
            <person name="Murat C."/>
            <person name="Martin F."/>
            <person name="Albertini E."/>
            <person name="Donnini D."/>
            <person name="Bonito G."/>
        </authorList>
    </citation>
    <scope>NUCLEOTIDE SEQUENCE [LARGE SCALE GENOMIC DNA]</scope>
    <source>
        <strain evidence="2 3">Sb_GMNB300</strain>
    </source>
</reference>
<sequence length="262" mass="29747">MQAAKDATRNFLSKDRQNDTQVCEEFEPAITKEIIVPVEMVKETIAVDREVHQDHYQTRIQPVEDHVREPEKHEHHILAVEHREKHHGKEAEIKKKLAEEAQQFQSTTTILPTARENVETITIQGEHIHHHVHERVQPVIEREVIQPTVVHTTIPVHERIEHEPTFHPATVQPKMTMEEYKRAGGFLEGRGEICQRFDGEPQVKENGGANLTHPNAYKEAGAGAGVAGRRPVPVRMTSGGSDRIRETEQMRAGMRTPPVGAH</sequence>
<evidence type="ECO:0000256" key="1">
    <source>
        <dbReference type="SAM" id="MobiDB-lite"/>
    </source>
</evidence>
<dbReference type="InParanoid" id="A0A5J5ENN0"/>
<feature type="region of interest" description="Disordered" evidence="1">
    <location>
        <begin position="221"/>
        <end position="262"/>
    </location>
</feature>
<dbReference type="PANTHER" id="PTHR38703">
    <property type="entry name" value="CHROMOSOME 8, WHOLE GENOME SHOTGUN SEQUENCE"/>
    <property type="match status" value="1"/>
</dbReference>
<dbReference type="PANTHER" id="PTHR38703:SF1">
    <property type="entry name" value="ALLERGEN"/>
    <property type="match status" value="1"/>
</dbReference>
<gene>
    <name evidence="2" type="ORF">FN846DRAFT_231758</name>
</gene>
<name>A0A5J5ENN0_9PEZI</name>